<name>A0A3N4K2W2_9PEZI</name>
<evidence type="ECO:0000313" key="2">
    <source>
        <dbReference type="Proteomes" id="UP000276215"/>
    </source>
</evidence>
<gene>
    <name evidence="1" type="ORF">L873DRAFT_1840406</name>
</gene>
<dbReference type="EMBL" id="ML120357">
    <property type="protein sequence ID" value="RPB04663.1"/>
    <property type="molecule type" value="Genomic_DNA"/>
</dbReference>
<protein>
    <submittedName>
        <fullName evidence="1">Uncharacterized protein</fullName>
    </submittedName>
</protein>
<evidence type="ECO:0000313" key="1">
    <source>
        <dbReference type="EMBL" id="RPB04663.1"/>
    </source>
</evidence>
<sequence>MDVDVMFYVAEREWLPRFITFSSFSALLHLAPQDLSKPSKTNSLSPTLFILFHSYLYSIAMPYTIIVESADVVLEDQIALMGQTLNVLGEDPAVHYARWTRSTGTSYECEMRITVDGKHLAMMTGIS</sequence>
<dbReference type="Proteomes" id="UP000276215">
    <property type="component" value="Unassembled WGS sequence"/>
</dbReference>
<keyword evidence="2" id="KW-1185">Reference proteome</keyword>
<dbReference type="AlphaFoldDB" id="A0A3N4K2W2"/>
<accession>A0A3N4K2W2</accession>
<proteinExistence type="predicted"/>
<reference evidence="1 2" key="1">
    <citation type="journal article" date="2018" name="Nat. Ecol. Evol.">
        <title>Pezizomycetes genomes reveal the molecular basis of ectomycorrhizal truffle lifestyle.</title>
        <authorList>
            <person name="Murat C."/>
            <person name="Payen T."/>
            <person name="Noel B."/>
            <person name="Kuo A."/>
            <person name="Morin E."/>
            <person name="Chen J."/>
            <person name="Kohler A."/>
            <person name="Krizsan K."/>
            <person name="Balestrini R."/>
            <person name="Da Silva C."/>
            <person name="Montanini B."/>
            <person name="Hainaut M."/>
            <person name="Levati E."/>
            <person name="Barry K.W."/>
            <person name="Belfiori B."/>
            <person name="Cichocki N."/>
            <person name="Clum A."/>
            <person name="Dockter R.B."/>
            <person name="Fauchery L."/>
            <person name="Guy J."/>
            <person name="Iotti M."/>
            <person name="Le Tacon F."/>
            <person name="Lindquist E.A."/>
            <person name="Lipzen A."/>
            <person name="Malagnac F."/>
            <person name="Mello A."/>
            <person name="Molinier V."/>
            <person name="Miyauchi S."/>
            <person name="Poulain J."/>
            <person name="Riccioni C."/>
            <person name="Rubini A."/>
            <person name="Sitrit Y."/>
            <person name="Splivallo R."/>
            <person name="Traeger S."/>
            <person name="Wang M."/>
            <person name="Zifcakova L."/>
            <person name="Wipf D."/>
            <person name="Zambonelli A."/>
            <person name="Paolocci F."/>
            <person name="Nowrousian M."/>
            <person name="Ottonello S."/>
            <person name="Baldrian P."/>
            <person name="Spatafora J.W."/>
            <person name="Henrissat B."/>
            <person name="Nagy L.G."/>
            <person name="Aury J.M."/>
            <person name="Wincker P."/>
            <person name="Grigoriev I.V."/>
            <person name="Bonfante P."/>
            <person name="Martin F.M."/>
        </authorList>
    </citation>
    <scope>NUCLEOTIDE SEQUENCE [LARGE SCALE GENOMIC DNA]</scope>
    <source>
        <strain evidence="1 2">120613-1</strain>
    </source>
</reference>
<organism evidence="1 2">
    <name type="scientific">Choiromyces venosus 120613-1</name>
    <dbReference type="NCBI Taxonomy" id="1336337"/>
    <lineage>
        <taxon>Eukaryota</taxon>
        <taxon>Fungi</taxon>
        <taxon>Dikarya</taxon>
        <taxon>Ascomycota</taxon>
        <taxon>Pezizomycotina</taxon>
        <taxon>Pezizomycetes</taxon>
        <taxon>Pezizales</taxon>
        <taxon>Tuberaceae</taxon>
        <taxon>Choiromyces</taxon>
    </lineage>
</organism>